<keyword evidence="2" id="KW-0489">Methyltransferase</keyword>
<proteinExistence type="predicted"/>
<organism evidence="2 3">
    <name type="scientific">Paenibacillus segetis</name>
    <dbReference type="NCBI Taxonomy" id="1325360"/>
    <lineage>
        <taxon>Bacteria</taxon>
        <taxon>Bacillati</taxon>
        <taxon>Bacillota</taxon>
        <taxon>Bacilli</taxon>
        <taxon>Bacillales</taxon>
        <taxon>Paenibacillaceae</taxon>
        <taxon>Paenibacillus</taxon>
    </lineage>
</organism>
<evidence type="ECO:0000259" key="1">
    <source>
        <dbReference type="Pfam" id="PF08241"/>
    </source>
</evidence>
<dbReference type="GO" id="GO:0032259">
    <property type="term" value="P:methylation"/>
    <property type="evidence" value="ECO:0007669"/>
    <property type="project" value="UniProtKB-KW"/>
</dbReference>
<dbReference type="EMBL" id="BMFT01000001">
    <property type="protein sequence ID" value="GGH09395.1"/>
    <property type="molecule type" value="Genomic_DNA"/>
</dbReference>
<evidence type="ECO:0000313" key="2">
    <source>
        <dbReference type="EMBL" id="GGH09395.1"/>
    </source>
</evidence>
<sequence length="251" mass="28969">MNINQLKNFWLSEEKKTFKGWDFSYIAERNSTLQLPWDYRSIVTSYMDHSKTILDMGTGGGELLLSLNPPQGKTFATEAYPPNVELCKNTLPQYGIDVRQIFDDEELPFEDSFFDLIINNHEAFSPQEVFRILKPGGIFVTQQVGGHNNRELSKFLLGHDTPLIHADFNLEKAKADLSSAGLTIFDAMECFQPHHFFDIGALVYYAKIIEWEFPDFSVERCFEQLCLLHEKVEQNGFIETIEHRFLICALK</sequence>
<dbReference type="CDD" id="cd02440">
    <property type="entry name" value="AdoMet_MTases"/>
    <property type="match status" value="1"/>
</dbReference>
<accession>A0ABQ1Y295</accession>
<dbReference type="Pfam" id="PF08241">
    <property type="entry name" value="Methyltransf_11"/>
    <property type="match status" value="1"/>
</dbReference>
<reference evidence="3" key="1">
    <citation type="journal article" date="2019" name="Int. J. Syst. Evol. Microbiol.">
        <title>The Global Catalogue of Microorganisms (GCM) 10K type strain sequencing project: providing services to taxonomists for standard genome sequencing and annotation.</title>
        <authorList>
            <consortium name="The Broad Institute Genomics Platform"/>
            <consortium name="The Broad Institute Genome Sequencing Center for Infectious Disease"/>
            <person name="Wu L."/>
            <person name="Ma J."/>
        </authorList>
    </citation>
    <scope>NUCLEOTIDE SEQUENCE [LARGE SCALE GENOMIC DNA]</scope>
    <source>
        <strain evidence="3">CGMCC 1.12769</strain>
    </source>
</reference>
<dbReference type="SUPFAM" id="SSF53335">
    <property type="entry name" value="S-adenosyl-L-methionine-dependent methyltransferases"/>
    <property type="match status" value="1"/>
</dbReference>
<dbReference type="PANTHER" id="PTHR43460:SF1">
    <property type="entry name" value="METHYLTRANSFERASE TYPE 11 DOMAIN-CONTAINING PROTEIN"/>
    <property type="match status" value="1"/>
</dbReference>
<dbReference type="InterPro" id="IPR052939">
    <property type="entry name" value="23S_rRNA_MeTrnsfrase_RlmA"/>
</dbReference>
<dbReference type="GO" id="GO:0008168">
    <property type="term" value="F:methyltransferase activity"/>
    <property type="evidence" value="ECO:0007669"/>
    <property type="project" value="UniProtKB-KW"/>
</dbReference>
<dbReference type="Gene3D" id="3.40.50.150">
    <property type="entry name" value="Vaccinia Virus protein VP39"/>
    <property type="match status" value="1"/>
</dbReference>
<dbReference type="Proteomes" id="UP000659344">
    <property type="component" value="Unassembled WGS sequence"/>
</dbReference>
<comment type="caution">
    <text evidence="2">The sequence shown here is derived from an EMBL/GenBank/DDBJ whole genome shotgun (WGS) entry which is preliminary data.</text>
</comment>
<evidence type="ECO:0000313" key="3">
    <source>
        <dbReference type="Proteomes" id="UP000659344"/>
    </source>
</evidence>
<feature type="domain" description="Methyltransferase type 11" evidence="1">
    <location>
        <begin position="54"/>
        <end position="140"/>
    </location>
</feature>
<dbReference type="PANTHER" id="PTHR43460">
    <property type="entry name" value="METHYLTRANSFERASE"/>
    <property type="match status" value="1"/>
</dbReference>
<protein>
    <submittedName>
        <fullName evidence="2">Methyltransferase</fullName>
    </submittedName>
</protein>
<name>A0ABQ1Y295_9BACL</name>
<dbReference type="RefSeq" id="WP_188534677.1">
    <property type="nucleotide sequence ID" value="NZ_BMFT01000001.1"/>
</dbReference>
<gene>
    <name evidence="2" type="ORF">GCM10008013_00440</name>
</gene>
<keyword evidence="3" id="KW-1185">Reference proteome</keyword>
<dbReference type="InterPro" id="IPR013216">
    <property type="entry name" value="Methyltransf_11"/>
</dbReference>
<dbReference type="InterPro" id="IPR029063">
    <property type="entry name" value="SAM-dependent_MTases_sf"/>
</dbReference>
<keyword evidence="2" id="KW-0808">Transferase</keyword>